<evidence type="ECO:0000313" key="4">
    <source>
        <dbReference type="EMBL" id="KAG4421338.1"/>
    </source>
</evidence>
<dbReference type="InterPro" id="IPR058925">
    <property type="entry name" value="zf-C2H2_AcuF"/>
</dbReference>
<dbReference type="AlphaFoldDB" id="A0A8H7TM10"/>
<evidence type="ECO:0000259" key="3">
    <source>
        <dbReference type="PROSITE" id="PS50157"/>
    </source>
</evidence>
<keyword evidence="1" id="KW-0862">Zinc</keyword>
<evidence type="ECO:0000256" key="2">
    <source>
        <dbReference type="SAM" id="MobiDB-lite"/>
    </source>
</evidence>
<feature type="compositionally biased region" description="Acidic residues" evidence="2">
    <location>
        <begin position="497"/>
        <end position="512"/>
    </location>
</feature>
<dbReference type="EMBL" id="JAFJYH010000067">
    <property type="protein sequence ID" value="KAG4421338.1"/>
    <property type="molecule type" value="Genomic_DNA"/>
</dbReference>
<keyword evidence="1" id="KW-0479">Metal-binding</keyword>
<keyword evidence="5" id="KW-1185">Reference proteome</keyword>
<dbReference type="PROSITE" id="PS00028">
    <property type="entry name" value="ZINC_FINGER_C2H2_1"/>
    <property type="match status" value="1"/>
</dbReference>
<dbReference type="PROSITE" id="PS50157">
    <property type="entry name" value="ZINC_FINGER_C2H2_2"/>
    <property type="match status" value="1"/>
</dbReference>
<protein>
    <recommendedName>
        <fullName evidence="3">C2H2-type domain-containing protein</fullName>
    </recommendedName>
</protein>
<sequence>MQRRSRISPASASQIERGELAEWIDGTATEVVTNGQTDDASQEPAGFAWSLYHHNLQLFSLLLIPTLEYIVRSDRLLEKESEKSLKKSLGRLFLWGGSFEDGRLDIVLDESESLRETVLESLVAIGTILLSKIIPKCLIPFIASEGERIKQEMHELSILIEKARIITESDYESDASTGSTDVPDDISAVIDSLGVYVGCLMELLPSMEETLGCLDWQEATDHPSQSIDFQISGPAQPYVLKVYDKFPLADLRLMHRLGEANWQRHLSLRAIGNQQESEVSQDLPKITFVAVSEFHDSGFGSSLPARSSYEATVASHSSFQTTADDKSSGKLCVPPTPKRVSEGEPFNCQICGHFLTTIRNRVDWRRHVFADLKPYLCTFSGCKDEFKTFATRKQWQDHEFGQHRLTRHWACSACQHKSGSVEEWHRHLVNVHKVVSKDPGYPLDSHFFEVLEAAPVESMVCPLCLKIPGKSRRDFATHVGKHMEDIALAALPRDGYSTEDESNASDVLEDTASDGLTGPWEWSNSHFPRKSESENAEDSEGHGNAESSTSQIAAVSVNFKATGRPSDIVREARISEVGKDGAATSTVAEGISPRLSARASNRIHEHILKPLLGKASLEAFHPIVKDCPRRIHGKEIVCLRDLEKTLFFMANEIARSGKSYLEFGLTAIQCIQATVEFLSDSEQIRPQDRPYTSGYFVDLADQIKQYSQQIHASNETSAQEERHESGDEIRLYGGLATTGRPAELVRLKKNGMAISIATGLPVDVNDMNELNVSKGGLRSLSEEAEEDESILQSMARRKKSTLTVDLALKKCREPGCNKEFKRPVDLTKHEKTHSRPWKCPVETCKYHEYGWPTEKELDRHHNDKHNASQRLYECHFKPCPYRSKRESNCKQHMEKAHGWTYVRSKSNGKAKAKTAVPPAQDETTHIDEGFQGYLESFKGYIPEPLVGDDFQLFSHSAYENAASSSDRIIWNHDLKAEDQKWRERRMRDPRLDSGYLSNGVGSEQAMLDWSTEPVGTRTTTSERGYDNNPTHSTDIYGFGNMFSDDTSPAMVESKAHKATASPNLATRGTPPPLNATPLGDKSSTTRPDDSDDLEFITSRPVRKY</sequence>
<gene>
    <name evidence="4" type="ORF">IFR04_005521</name>
</gene>
<organism evidence="4 5">
    <name type="scientific">Cadophora malorum</name>
    <dbReference type="NCBI Taxonomy" id="108018"/>
    <lineage>
        <taxon>Eukaryota</taxon>
        <taxon>Fungi</taxon>
        <taxon>Dikarya</taxon>
        <taxon>Ascomycota</taxon>
        <taxon>Pezizomycotina</taxon>
        <taxon>Leotiomycetes</taxon>
        <taxon>Helotiales</taxon>
        <taxon>Ploettnerulaceae</taxon>
        <taxon>Cadophora</taxon>
    </lineage>
</organism>
<dbReference type="GO" id="GO:0008270">
    <property type="term" value="F:zinc ion binding"/>
    <property type="evidence" value="ECO:0007669"/>
    <property type="project" value="UniProtKB-KW"/>
</dbReference>
<evidence type="ECO:0000313" key="5">
    <source>
        <dbReference type="Proteomes" id="UP000664132"/>
    </source>
</evidence>
<feature type="region of interest" description="Disordered" evidence="2">
    <location>
        <begin position="494"/>
        <end position="551"/>
    </location>
</feature>
<evidence type="ECO:0000256" key="1">
    <source>
        <dbReference type="PROSITE-ProRule" id="PRU00042"/>
    </source>
</evidence>
<feature type="compositionally biased region" description="Basic and acidic residues" evidence="2">
    <location>
        <begin position="529"/>
        <end position="543"/>
    </location>
</feature>
<reference evidence="4" key="1">
    <citation type="submission" date="2021-02" db="EMBL/GenBank/DDBJ databases">
        <title>Genome sequence Cadophora malorum strain M34.</title>
        <authorList>
            <person name="Stefanovic E."/>
            <person name="Vu D."/>
            <person name="Scully C."/>
            <person name="Dijksterhuis J."/>
            <person name="Roader J."/>
            <person name="Houbraken J."/>
        </authorList>
    </citation>
    <scope>NUCLEOTIDE SEQUENCE</scope>
    <source>
        <strain evidence="4">M34</strain>
    </source>
</reference>
<dbReference type="SMART" id="SM00355">
    <property type="entry name" value="ZnF_C2H2"/>
    <property type="match status" value="6"/>
</dbReference>
<name>A0A8H7TM10_9HELO</name>
<dbReference type="OrthoDB" id="5412071at2759"/>
<feature type="region of interest" description="Disordered" evidence="2">
    <location>
        <begin position="1047"/>
        <end position="1104"/>
    </location>
</feature>
<dbReference type="PANTHER" id="PTHR35391">
    <property type="entry name" value="C2H2-TYPE DOMAIN-CONTAINING PROTEIN-RELATED"/>
    <property type="match status" value="1"/>
</dbReference>
<accession>A0A8H7TM10</accession>
<proteinExistence type="predicted"/>
<dbReference type="Pfam" id="PF26082">
    <property type="entry name" value="zf-C2H2_AcuF"/>
    <property type="match status" value="1"/>
</dbReference>
<feature type="domain" description="C2H2-type" evidence="3">
    <location>
        <begin position="809"/>
        <end position="838"/>
    </location>
</feature>
<dbReference type="PANTHER" id="PTHR35391:SF7">
    <property type="entry name" value="C2H2-TYPE DOMAIN-CONTAINING PROTEIN"/>
    <property type="match status" value="1"/>
</dbReference>
<dbReference type="Gene3D" id="3.30.160.60">
    <property type="entry name" value="Classic Zinc Finger"/>
    <property type="match status" value="1"/>
</dbReference>
<keyword evidence="1" id="KW-0863">Zinc-finger</keyword>
<dbReference type="Proteomes" id="UP000664132">
    <property type="component" value="Unassembled WGS sequence"/>
</dbReference>
<dbReference type="InterPro" id="IPR013087">
    <property type="entry name" value="Znf_C2H2_type"/>
</dbReference>
<comment type="caution">
    <text evidence="4">The sequence shown here is derived from an EMBL/GenBank/DDBJ whole genome shotgun (WGS) entry which is preliminary data.</text>
</comment>